<dbReference type="InterPro" id="IPR036770">
    <property type="entry name" value="Ankyrin_rpt-contain_sf"/>
</dbReference>
<feature type="repeat" description="ANK" evidence="1">
    <location>
        <begin position="75"/>
        <end position="107"/>
    </location>
</feature>
<keyword evidence="2" id="KW-0418">Kinase</keyword>
<dbReference type="InterPro" id="IPR002110">
    <property type="entry name" value="Ankyrin_rpt"/>
</dbReference>
<name>A0A199W1C7_ANACO</name>
<sequence>MSEPQRERMDYELLEALRRGDERVVRTFFSQDTESSGFTAGRNSALHIVAGCGHLGLVKFICDKESFLLTAHNMAGETPLHCAAWAGADRIVSYFISVAAESHLLEQLLLAKDWDGKTALYAAAKEGRVAAARELLSKLPNQQAAAVDKKGVSPLYVAVLSGSLKVVQILIESPADAPYGGPNRQTALHAATMIKNPGS</sequence>
<dbReference type="PANTHER" id="PTHR24121">
    <property type="entry name" value="NO MECHANORECEPTOR POTENTIAL C, ISOFORM D-RELATED"/>
    <property type="match status" value="1"/>
</dbReference>
<dbReference type="STRING" id="4615.A0A199W1C7"/>
<feature type="repeat" description="ANK" evidence="1">
    <location>
        <begin position="150"/>
        <end position="176"/>
    </location>
</feature>
<protein>
    <submittedName>
        <fullName evidence="2">Receptor-interacting serine/threonine-protein kinase 4</fullName>
    </submittedName>
</protein>
<proteinExistence type="predicted"/>
<dbReference type="EMBL" id="LSRQ01000401">
    <property type="protein sequence ID" value="OAY83061.1"/>
    <property type="molecule type" value="Genomic_DNA"/>
</dbReference>
<dbReference type="GO" id="GO:0016301">
    <property type="term" value="F:kinase activity"/>
    <property type="evidence" value="ECO:0007669"/>
    <property type="project" value="UniProtKB-KW"/>
</dbReference>
<keyword evidence="1" id="KW-0040">ANK repeat</keyword>
<evidence type="ECO:0000313" key="2">
    <source>
        <dbReference type="EMBL" id="OAY83061.1"/>
    </source>
</evidence>
<keyword evidence="2" id="KW-0808">Transferase</keyword>
<dbReference type="PROSITE" id="PS50088">
    <property type="entry name" value="ANK_REPEAT"/>
    <property type="match status" value="2"/>
</dbReference>
<dbReference type="SMART" id="SM00248">
    <property type="entry name" value="ANK"/>
    <property type="match status" value="4"/>
</dbReference>
<gene>
    <name evidence="2" type="ORF">ACMD2_25037</name>
</gene>
<dbReference type="PANTHER" id="PTHR24121:SF21">
    <property type="entry name" value="ANKYRIN REPEAT FAMILY PROTEIN"/>
    <property type="match status" value="1"/>
</dbReference>
<keyword evidence="2" id="KW-0675">Receptor</keyword>
<accession>A0A199W1C7</accession>
<dbReference type="Proteomes" id="UP000092600">
    <property type="component" value="Unassembled WGS sequence"/>
</dbReference>
<dbReference type="AlphaFoldDB" id="A0A199W1C7"/>
<dbReference type="Pfam" id="PF12796">
    <property type="entry name" value="Ank_2"/>
    <property type="match status" value="2"/>
</dbReference>
<evidence type="ECO:0000313" key="3">
    <source>
        <dbReference type="Proteomes" id="UP000092600"/>
    </source>
</evidence>
<dbReference type="Gene3D" id="1.25.40.20">
    <property type="entry name" value="Ankyrin repeat-containing domain"/>
    <property type="match status" value="2"/>
</dbReference>
<organism evidence="2 3">
    <name type="scientific">Ananas comosus</name>
    <name type="common">Pineapple</name>
    <name type="synonym">Ananas ananas</name>
    <dbReference type="NCBI Taxonomy" id="4615"/>
    <lineage>
        <taxon>Eukaryota</taxon>
        <taxon>Viridiplantae</taxon>
        <taxon>Streptophyta</taxon>
        <taxon>Embryophyta</taxon>
        <taxon>Tracheophyta</taxon>
        <taxon>Spermatophyta</taxon>
        <taxon>Magnoliopsida</taxon>
        <taxon>Liliopsida</taxon>
        <taxon>Poales</taxon>
        <taxon>Bromeliaceae</taxon>
        <taxon>Bromelioideae</taxon>
        <taxon>Ananas</taxon>
    </lineage>
</organism>
<evidence type="ECO:0000256" key="1">
    <source>
        <dbReference type="PROSITE-ProRule" id="PRU00023"/>
    </source>
</evidence>
<dbReference type="Gramene" id="Aco017472.1.mrna1">
    <property type="protein sequence ID" value="Aco017472.1.mrna1.cds1"/>
    <property type="gene ID" value="Aco017472.1.path1"/>
</dbReference>
<reference evidence="2 3" key="1">
    <citation type="journal article" date="2016" name="DNA Res.">
        <title>The draft genome of MD-2 pineapple using hybrid error correction of long reads.</title>
        <authorList>
            <person name="Redwan R.M."/>
            <person name="Saidin A."/>
            <person name="Kumar S.V."/>
        </authorList>
    </citation>
    <scope>NUCLEOTIDE SEQUENCE [LARGE SCALE GENOMIC DNA]</scope>
    <source>
        <strain evidence="3">cv. MD2</strain>
        <tissue evidence="2">Leaf</tissue>
    </source>
</reference>
<comment type="caution">
    <text evidence="2">The sequence shown here is derived from an EMBL/GenBank/DDBJ whole genome shotgun (WGS) entry which is preliminary data.</text>
</comment>
<dbReference type="PROSITE" id="PS50297">
    <property type="entry name" value="ANK_REP_REGION"/>
    <property type="match status" value="1"/>
</dbReference>
<dbReference type="SUPFAM" id="SSF48403">
    <property type="entry name" value="Ankyrin repeat"/>
    <property type="match status" value="1"/>
</dbReference>